<comment type="caution">
    <text evidence="2">The sequence shown here is derived from an EMBL/GenBank/DDBJ whole genome shotgun (WGS) entry which is preliminary data.</text>
</comment>
<reference evidence="2 3" key="1">
    <citation type="submission" date="2024-02" db="EMBL/GenBank/DDBJ databases">
        <title>Discinaceae phylogenomics.</title>
        <authorList>
            <person name="Dirks A.C."/>
            <person name="James T.Y."/>
        </authorList>
    </citation>
    <scope>NUCLEOTIDE SEQUENCE [LARGE SCALE GENOMIC DNA]</scope>
    <source>
        <strain evidence="2 3">ACD0624</strain>
    </source>
</reference>
<organism evidence="2 3">
    <name type="scientific">Discina gigas</name>
    <dbReference type="NCBI Taxonomy" id="1032678"/>
    <lineage>
        <taxon>Eukaryota</taxon>
        <taxon>Fungi</taxon>
        <taxon>Dikarya</taxon>
        <taxon>Ascomycota</taxon>
        <taxon>Pezizomycotina</taxon>
        <taxon>Pezizomycetes</taxon>
        <taxon>Pezizales</taxon>
        <taxon>Discinaceae</taxon>
        <taxon>Discina</taxon>
    </lineage>
</organism>
<name>A0ABR3G2U0_9PEZI</name>
<feature type="region of interest" description="Disordered" evidence="1">
    <location>
        <begin position="22"/>
        <end position="61"/>
    </location>
</feature>
<protein>
    <recommendedName>
        <fullName evidence="4">Methyl-accepting chemotaxis protein</fullName>
    </recommendedName>
</protein>
<evidence type="ECO:0008006" key="4">
    <source>
        <dbReference type="Google" id="ProtNLM"/>
    </source>
</evidence>
<keyword evidence="3" id="KW-1185">Reference proteome</keyword>
<evidence type="ECO:0000256" key="1">
    <source>
        <dbReference type="SAM" id="MobiDB-lite"/>
    </source>
</evidence>
<feature type="non-terminal residue" evidence="2">
    <location>
        <position position="1"/>
    </location>
</feature>
<evidence type="ECO:0000313" key="3">
    <source>
        <dbReference type="Proteomes" id="UP001447188"/>
    </source>
</evidence>
<dbReference type="EMBL" id="JBBBZM010000921">
    <property type="protein sequence ID" value="KAL0630244.1"/>
    <property type="molecule type" value="Genomic_DNA"/>
</dbReference>
<sequence length="61" mass="6746">AEDQGEKAEKKPRVVPQIAVATVPNRPQRAMRMRGSPTGRAAPPPVESIWKIDSDEDMSDF</sequence>
<accession>A0ABR3G2U0</accession>
<evidence type="ECO:0000313" key="2">
    <source>
        <dbReference type="EMBL" id="KAL0630244.1"/>
    </source>
</evidence>
<proteinExistence type="predicted"/>
<gene>
    <name evidence="2" type="ORF">Q9L58_010909</name>
</gene>
<dbReference type="Proteomes" id="UP001447188">
    <property type="component" value="Unassembled WGS sequence"/>
</dbReference>